<dbReference type="Proteomes" id="UP000650511">
    <property type="component" value="Unassembled WGS sequence"/>
</dbReference>
<feature type="transmembrane region" description="Helical" evidence="1">
    <location>
        <begin position="74"/>
        <end position="95"/>
    </location>
</feature>
<sequence length="132" mass="12962">MTATATSTPGGLDTALRVASWLVPLGILLQAALAGQALFVDGGLFGLHGGVGHGVLGLAVVQAGLVLVRRAGALPLGLAVVLVIGLVGQTGLGYVGHRTGNAVASSLHVPLGVTLLGLSVALAVLLGLRRQP</sequence>
<reference evidence="2" key="2">
    <citation type="submission" date="2020-09" db="EMBL/GenBank/DDBJ databases">
        <authorList>
            <person name="Sun Q."/>
            <person name="Zhou Y."/>
        </authorList>
    </citation>
    <scope>NUCLEOTIDE SEQUENCE</scope>
    <source>
        <strain evidence="2">CGMCC 1.14988</strain>
    </source>
</reference>
<accession>A0A8J3A6K4</accession>
<evidence type="ECO:0000256" key="1">
    <source>
        <dbReference type="SAM" id="Phobius"/>
    </source>
</evidence>
<keyword evidence="1" id="KW-1133">Transmembrane helix</keyword>
<proteinExistence type="predicted"/>
<reference evidence="2" key="1">
    <citation type="journal article" date="2014" name="Int. J. Syst. Evol. Microbiol.">
        <title>Complete genome sequence of Corynebacterium casei LMG S-19264T (=DSM 44701T), isolated from a smear-ripened cheese.</title>
        <authorList>
            <consortium name="US DOE Joint Genome Institute (JGI-PGF)"/>
            <person name="Walter F."/>
            <person name="Albersmeier A."/>
            <person name="Kalinowski J."/>
            <person name="Ruckert C."/>
        </authorList>
    </citation>
    <scope>NUCLEOTIDE SEQUENCE</scope>
    <source>
        <strain evidence="2">CGMCC 1.14988</strain>
    </source>
</reference>
<protein>
    <submittedName>
        <fullName evidence="2">Uncharacterized protein</fullName>
    </submittedName>
</protein>
<feature type="transmembrane region" description="Helical" evidence="1">
    <location>
        <begin position="45"/>
        <end position="67"/>
    </location>
</feature>
<dbReference type="AlphaFoldDB" id="A0A8J3A6K4"/>
<evidence type="ECO:0000313" key="2">
    <source>
        <dbReference type="EMBL" id="GGI04611.1"/>
    </source>
</evidence>
<dbReference type="EMBL" id="BMHA01000003">
    <property type="protein sequence ID" value="GGI04611.1"/>
    <property type="molecule type" value="Genomic_DNA"/>
</dbReference>
<keyword evidence="3" id="KW-1185">Reference proteome</keyword>
<keyword evidence="1" id="KW-0472">Membrane</keyword>
<evidence type="ECO:0000313" key="3">
    <source>
        <dbReference type="Proteomes" id="UP000650511"/>
    </source>
</evidence>
<name>A0A8J3A6K4_9ACTN</name>
<feature type="transmembrane region" description="Helical" evidence="1">
    <location>
        <begin position="21"/>
        <end position="39"/>
    </location>
</feature>
<organism evidence="2 3">
    <name type="scientific">Egicoccus halophilus</name>
    <dbReference type="NCBI Taxonomy" id="1670830"/>
    <lineage>
        <taxon>Bacteria</taxon>
        <taxon>Bacillati</taxon>
        <taxon>Actinomycetota</taxon>
        <taxon>Nitriliruptoria</taxon>
        <taxon>Egicoccales</taxon>
        <taxon>Egicoccaceae</taxon>
        <taxon>Egicoccus</taxon>
    </lineage>
</organism>
<dbReference type="RefSeq" id="WP_165403979.1">
    <property type="nucleotide sequence ID" value="NZ_BMHA01000003.1"/>
</dbReference>
<gene>
    <name evidence="2" type="ORF">GCM10011354_09960</name>
</gene>
<feature type="transmembrane region" description="Helical" evidence="1">
    <location>
        <begin position="107"/>
        <end position="128"/>
    </location>
</feature>
<keyword evidence="1" id="KW-0812">Transmembrane</keyword>
<comment type="caution">
    <text evidence="2">The sequence shown here is derived from an EMBL/GenBank/DDBJ whole genome shotgun (WGS) entry which is preliminary data.</text>
</comment>